<proteinExistence type="predicted"/>
<organism evidence="1 2">
    <name type="scientific">Kutzneria viridogrisea</name>
    <dbReference type="NCBI Taxonomy" id="47990"/>
    <lineage>
        <taxon>Bacteria</taxon>
        <taxon>Bacillati</taxon>
        <taxon>Actinomycetota</taxon>
        <taxon>Actinomycetes</taxon>
        <taxon>Pseudonocardiales</taxon>
        <taxon>Pseudonocardiaceae</taxon>
        <taxon>Kutzneria</taxon>
    </lineage>
</organism>
<keyword evidence="2" id="KW-1185">Reference proteome</keyword>
<evidence type="ECO:0000313" key="1">
    <source>
        <dbReference type="EMBL" id="MBA8923527.1"/>
    </source>
</evidence>
<reference evidence="1 2" key="1">
    <citation type="submission" date="2020-08" db="EMBL/GenBank/DDBJ databases">
        <title>Genomic Encyclopedia of Archaeal and Bacterial Type Strains, Phase II (KMG-II): from individual species to whole genera.</title>
        <authorList>
            <person name="Goeker M."/>
        </authorList>
    </citation>
    <scope>NUCLEOTIDE SEQUENCE [LARGE SCALE GENOMIC DNA]</scope>
    <source>
        <strain evidence="1 2">DSM 43850</strain>
    </source>
</reference>
<gene>
    <name evidence="1" type="ORF">BC739_000724</name>
</gene>
<dbReference type="Proteomes" id="UP000517916">
    <property type="component" value="Unassembled WGS sequence"/>
</dbReference>
<name>A0ABR6B9X0_9PSEU</name>
<accession>A0ABR6B9X0</accession>
<evidence type="ECO:0008006" key="3">
    <source>
        <dbReference type="Google" id="ProtNLM"/>
    </source>
</evidence>
<sequence>MLRCTVLANRAFKVSKQYLADINHCLGFATVRRHSVVDRELDGLRL</sequence>
<protein>
    <recommendedName>
        <fullName evidence="3">Transposase</fullName>
    </recommendedName>
</protein>
<dbReference type="RefSeq" id="WP_158510828.1">
    <property type="nucleotide sequence ID" value="NZ_BAAABQ010000041.1"/>
</dbReference>
<dbReference type="EMBL" id="JACJID010000001">
    <property type="protein sequence ID" value="MBA8923527.1"/>
    <property type="molecule type" value="Genomic_DNA"/>
</dbReference>
<comment type="caution">
    <text evidence="1">The sequence shown here is derived from an EMBL/GenBank/DDBJ whole genome shotgun (WGS) entry which is preliminary data.</text>
</comment>
<evidence type="ECO:0000313" key="2">
    <source>
        <dbReference type="Proteomes" id="UP000517916"/>
    </source>
</evidence>